<organism evidence="7 8">
    <name type="scientific">Oryzias latipes</name>
    <name type="common">Japanese rice fish</name>
    <name type="synonym">Japanese killifish</name>
    <dbReference type="NCBI Taxonomy" id="8090"/>
    <lineage>
        <taxon>Eukaryota</taxon>
        <taxon>Metazoa</taxon>
        <taxon>Chordata</taxon>
        <taxon>Craniata</taxon>
        <taxon>Vertebrata</taxon>
        <taxon>Euteleostomi</taxon>
        <taxon>Actinopterygii</taxon>
        <taxon>Neopterygii</taxon>
        <taxon>Teleostei</taxon>
        <taxon>Neoteleostei</taxon>
        <taxon>Acanthomorphata</taxon>
        <taxon>Ovalentaria</taxon>
        <taxon>Atherinomorphae</taxon>
        <taxon>Beloniformes</taxon>
        <taxon>Adrianichthyidae</taxon>
        <taxon>Oryziinae</taxon>
        <taxon>Oryzias</taxon>
    </lineage>
</organism>
<dbReference type="InterPro" id="IPR001510">
    <property type="entry name" value="Znf_PARP"/>
</dbReference>
<dbReference type="GO" id="GO:0003677">
    <property type="term" value="F:DNA binding"/>
    <property type="evidence" value="ECO:0007669"/>
    <property type="project" value="InterPro"/>
</dbReference>
<dbReference type="Pfam" id="PF00645">
    <property type="entry name" value="zf-PARP"/>
    <property type="match status" value="1"/>
</dbReference>
<reference key="1">
    <citation type="journal article" date="2007" name="Nature">
        <title>The medaka draft genome and insights into vertebrate genome evolution.</title>
        <authorList>
            <person name="Kasahara M."/>
            <person name="Naruse K."/>
            <person name="Sasaki S."/>
            <person name="Nakatani Y."/>
            <person name="Qu W."/>
            <person name="Ahsan B."/>
            <person name="Yamada T."/>
            <person name="Nagayasu Y."/>
            <person name="Doi K."/>
            <person name="Kasai Y."/>
            <person name="Jindo T."/>
            <person name="Kobayashi D."/>
            <person name="Shimada A."/>
            <person name="Toyoda A."/>
            <person name="Kuroki Y."/>
            <person name="Fujiyama A."/>
            <person name="Sasaki T."/>
            <person name="Shimizu A."/>
            <person name="Asakawa S."/>
            <person name="Shimizu N."/>
            <person name="Hashimoto S."/>
            <person name="Yang J."/>
            <person name="Lee Y."/>
            <person name="Matsushima K."/>
            <person name="Sugano S."/>
            <person name="Sakaizumi M."/>
            <person name="Narita T."/>
            <person name="Ohishi K."/>
            <person name="Haga S."/>
            <person name="Ohta F."/>
            <person name="Nomoto H."/>
            <person name="Nogata K."/>
            <person name="Morishita T."/>
            <person name="Endo T."/>
            <person name="Shin-I T."/>
            <person name="Takeda H."/>
            <person name="Morishita S."/>
            <person name="Kohara Y."/>
        </authorList>
    </citation>
    <scope>NUCLEOTIDE SEQUENCE [LARGE SCALE GENOMIC DNA]</scope>
    <source>
        <strain>Hd-rR</strain>
    </source>
</reference>
<keyword evidence="2" id="KW-0479">Metal-binding</keyword>
<keyword evidence="3" id="KW-0863">Zinc-finger</keyword>
<evidence type="ECO:0000313" key="8">
    <source>
        <dbReference type="Proteomes" id="UP000265180"/>
    </source>
</evidence>
<protein>
    <recommendedName>
        <fullName evidence="6">PARP-type domain-containing protein</fullName>
    </recommendedName>
</protein>
<keyword evidence="5" id="KW-0539">Nucleus</keyword>
<evidence type="ECO:0000256" key="1">
    <source>
        <dbReference type="ARBA" id="ARBA00004123"/>
    </source>
</evidence>
<evidence type="ECO:0000256" key="4">
    <source>
        <dbReference type="ARBA" id="ARBA00022833"/>
    </source>
</evidence>
<dbReference type="GO" id="GO:0008270">
    <property type="term" value="F:zinc ion binding"/>
    <property type="evidence" value="ECO:0007669"/>
    <property type="project" value="UniProtKB-KW"/>
</dbReference>
<dbReference type="PROSITE" id="PS50064">
    <property type="entry name" value="ZF_PARP_2"/>
    <property type="match status" value="1"/>
</dbReference>
<dbReference type="GO" id="GO:0005634">
    <property type="term" value="C:nucleus"/>
    <property type="evidence" value="ECO:0007669"/>
    <property type="project" value="UniProtKB-SubCell"/>
</dbReference>
<comment type="subcellular location">
    <subcellularLocation>
        <location evidence="1">Nucleus</location>
    </subcellularLocation>
</comment>
<dbReference type="AlphaFoldDB" id="A0A3P9M7A5"/>
<dbReference type="Gene3D" id="3.30.1740.10">
    <property type="entry name" value="Zinc finger, PARP-type"/>
    <property type="match status" value="1"/>
</dbReference>
<reference evidence="7 8" key="2">
    <citation type="submission" date="2017-04" db="EMBL/GenBank/DDBJ databases">
        <title>CpG methylation of centromeres and impact of large insertions on vertebrate speciation.</title>
        <authorList>
            <person name="Ichikawa K."/>
            <person name="Yoshimura J."/>
            <person name="Morishita S."/>
        </authorList>
    </citation>
    <scope>NUCLEOTIDE SEQUENCE</scope>
    <source>
        <strain evidence="7 8">HNI</strain>
    </source>
</reference>
<evidence type="ECO:0000256" key="3">
    <source>
        <dbReference type="ARBA" id="ARBA00022771"/>
    </source>
</evidence>
<proteinExistence type="predicted"/>
<dbReference type="SMART" id="SM01336">
    <property type="entry name" value="zf-PARP"/>
    <property type="match status" value="1"/>
</dbReference>
<name>A0A3P9M7A5_ORYLA</name>
<dbReference type="Ensembl" id="ENSORLT00020018319.1">
    <property type="protein sequence ID" value="ENSORLP00020028736.1"/>
    <property type="gene ID" value="ENSORLG00020012364.1"/>
</dbReference>
<reference evidence="7" key="3">
    <citation type="submission" date="2025-08" db="UniProtKB">
        <authorList>
            <consortium name="Ensembl"/>
        </authorList>
    </citation>
    <scope>IDENTIFICATION</scope>
    <source>
        <strain evidence="7">HNI</strain>
    </source>
</reference>
<evidence type="ECO:0000313" key="7">
    <source>
        <dbReference type="Ensembl" id="ENSORLP00020028736.1"/>
    </source>
</evidence>
<reference evidence="7" key="4">
    <citation type="submission" date="2025-09" db="UniProtKB">
        <authorList>
            <consortium name="Ensembl"/>
        </authorList>
    </citation>
    <scope>IDENTIFICATION</scope>
    <source>
        <strain evidence="7">HNI</strain>
    </source>
</reference>
<dbReference type="InterPro" id="IPR036957">
    <property type="entry name" value="Znf_PARP_sf"/>
</dbReference>
<feature type="domain" description="PARP-type" evidence="6">
    <location>
        <begin position="10"/>
        <end position="41"/>
    </location>
</feature>
<accession>A0A3P9M7A5</accession>
<evidence type="ECO:0000256" key="2">
    <source>
        <dbReference type="ARBA" id="ARBA00022723"/>
    </source>
</evidence>
<keyword evidence="4" id="KW-0862">Zinc</keyword>
<dbReference type="SUPFAM" id="SSF57716">
    <property type="entry name" value="Glucocorticoid receptor-like (DNA-binding domain)"/>
    <property type="match status" value="1"/>
</dbReference>
<evidence type="ECO:0000259" key="6">
    <source>
        <dbReference type="PROSITE" id="PS50064"/>
    </source>
</evidence>
<dbReference type="Proteomes" id="UP000265180">
    <property type="component" value="Chromosome 24"/>
</dbReference>
<sequence>MADSQNDKLFRAEYAKSGQASCKKCKEKIAKDSLRMAIVVQVSSGGPRKHPTAELFLQTHLFTKQLQQM</sequence>
<evidence type="ECO:0000256" key="5">
    <source>
        <dbReference type="ARBA" id="ARBA00023242"/>
    </source>
</evidence>